<dbReference type="SUPFAM" id="SSF103515">
    <property type="entry name" value="Autotransporter"/>
    <property type="match status" value="1"/>
</dbReference>
<evidence type="ECO:0000259" key="3">
    <source>
        <dbReference type="PROSITE" id="PS51208"/>
    </source>
</evidence>
<evidence type="ECO:0000313" key="4">
    <source>
        <dbReference type="EMBL" id="RDI98225.1"/>
    </source>
</evidence>
<dbReference type="CDD" id="cd01344">
    <property type="entry name" value="PL2_Passenger_AT"/>
    <property type="match status" value="1"/>
</dbReference>
<comment type="caution">
    <text evidence="4">The sequence shown here is derived from an EMBL/GenBank/DDBJ whole genome shotgun (WGS) entry which is preliminary data.</text>
</comment>
<protein>
    <submittedName>
        <fullName evidence="4">Autotransporter domain-containing protein</fullName>
    </submittedName>
</protein>
<dbReference type="InterPro" id="IPR036709">
    <property type="entry name" value="Autotransporte_beta_dom_sf"/>
</dbReference>
<dbReference type="Gene3D" id="2.160.20.20">
    <property type="match status" value="1"/>
</dbReference>
<name>A0A370K6E3_9GAMM</name>
<gene>
    <name evidence="4" type="ORF">DVT68_14210</name>
</gene>
<feature type="region of interest" description="Disordered" evidence="1">
    <location>
        <begin position="882"/>
        <end position="922"/>
    </location>
</feature>
<evidence type="ECO:0000256" key="1">
    <source>
        <dbReference type="SAM" id="MobiDB-lite"/>
    </source>
</evidence>
<keyword evidence="5" id="KW-1185">Reference proteome</keyword>
<feature type="chain" id="PRO_5016695923" evidence="2">
    <location>
        <begin position="32"/>
        <end position="1248"/>
    </location>
</feature>
<feature type="compositionally biased region" description="Pro residues" evidence="1">
    <location>
        <begin position="886"/>
        <end position="922"/>
    </location>
</feature>
<dbReference type="InterPro" id="IPR011050">
    <property type="entry name" value="Pectin_lyase_fold/virulence"/>
</dbReference>
<dbReference type="PROSITE" id="PS51208">
    <property type="entry name" value="AUTOTRANSPORTER"/>
    <property type="match status" value="1"/>
</dbReference>
<reference evidence="4 5" key="1">
    <citation type="submission" date="2018-07" db="EMBL/GenBank/DDBJ databases">
        <title>Dyella solisilvae sp. nov., isolated from the pine and broad-leaved mixed forest soil.</title>
        <authorList>
            <person name="Gao Z."/>
            <person name="Qiu L."/>
        </authorList>
    </citation>
    <scope>NUCLEOTIDE SEQUENCE [LARGE SCALE GENOMIC DNA]</scope>
    <source>
        <strain evidence="4 5">DHG54</strain>
    </source>
</reference>
<accession>A0A370K6E3</accession>
<proteinExistence type="predicted"/>
<sequence>MSAMAFVDPLIFCRFNLVPVALFALAAPSYAVCDNHAPSTGQAVTCDASTPNPDPQAVVAVSGATNVTVHVLAGAELNVSGGSTIALGNQSSVLNEGTITQASSTVYDAVNIGDTDSVTNQGLIETSGFQSEGMFSAGSHNLLVNDTAGSIVTHGNNSDAMLVDGSSLLPATGNTLLNRGLLRTFGSGYGLEAINGNTNILTNIGQIITSGAGAVGINATGDTNQLGNSGAISTGNDNAPGMQVSGNGNTLDNSGTIATAGSLSFGLRINSGSSNTMTNAATGRITTTGSGADGVRIETGGNQLDNAGSINTQAGGADGVQIDDAGVTVNNTGAITTQGHDADDVFSQAGHHQVTNAGTMMASGDLGNAIYIGSGGNVLRNLAGAVMMTAGADAPVIDIESGSDNTISNEGRITATGLDSAGIQVVGDRNTLTNSGTMMVTSHGLAATGNANALTNQGRIDVTGDNADGIYSVGTALGPVANSGTIMAHGVGGAGAYFGSAIAFTNAAGAEVSSQQGVAVVADGGGTIANDGVIQAQGIGVSIAHGVASVTNAGTIASVGSAAIFASGPDDITVNNTGSLKGGAGTAVQTDAGNDTFTMTAGSVTGVVALGDGANHFTLSGGQLNGGVTTGVGDDSFQWSGGSIAGRVVLGGGNDVATLSGLGNANLSGLTLLDGGTGVDALTLDHTQAAALGRLTGWEVINLTNGSQLSLDKQPLVLGDSGTRTGELDVDATSALLAGGFGDPSIVPAVAGAFASVKNAGTIDLTNGGQSTSDVLEIHGNYVGQNGHLLLQSVLGGDNSPADRLVIFGGAASGSTAIAVTNLGGAGGLTTADGILLVQASNGGTTAPGAFTLAGVVDAGPYEYLLYRGGLSAGTTDNWYLRSIAPPAPPPSPPPTPSPAPAPSPPPAPSPTPVPLPPSSEVPLPVPSAPFYRPEVAVYASVPEVVRGLVVDALGTFHQRQGDQRLLTEQQPFSVGWVRGLGTNIDQAWQGASSPSFRGAVRGLQAGIDFYAGESGSGMHDYAGMFLAYTHANGDVRGFAVGQEDVPVGSLSLHGDGVGLYWTRVTPRGAYLDSVLMATSIRASPSSYRGLDFDTRGNSWSASIEVGYPFAWSDQVLFEPQAQLIWQNLSLDGGRDRISSISFHDDAGFVGRLGARLSTVFHHGAATWLPYLQASVWRGAHAGDNLVFAQVNAVGTHAGGTTSLDLGAGIAGTLSPSLSLFVVADRQVDLTGEHQRLWQANLGVRLSW</sequence>
<dbReference type="EMBL" id="QQSY01000003">
    <property type="protein sequence ID" value="RDI98225.1"/>
    <property type="molecule type" value="Genomic_DNA"/>
</dbReference>
<dbReference type="Proteomes" id="UP000254711">
    <property type="component" value="Unassembled WGS sequence"/>
</dbReference>
<dbReference type="InterPro" id="IPR005546">
    <property type="entry name" value="Autotransporte_beta"/>
</dbReference>
<feature type="signal peptide" evidence="2">
    <location>
        <begin position="1"/>
        <end position="31"/>
    </location>
</feature>
<dbReference type="SMART" id="SM00869">
    <property type="entry name" value="Autotransporter"/>
    <property type="match status" value="1"/>
</dbReference>
<dbReference type="InterPro" id="IPR043990">
    <property type="entry name" value="AC_1"/>
</dbReference>
<dbReference type="SUPFAM" id="SSF51126">
    <property type="entry name" value="Pectin lyase-like"/>
    <property type="match status" value="1"/>
</dbReference>
<keyword evidence="2" id="KW-0732">Signal</keyword>
<dbReference type="InterPro" id="IPR012332">
    <property type="entry name" value="Autotransporter_pectin_lyase_C"/>
</dbReference>
<dbReference type="Pfam" id="PF03797">
    <property type="entry name" value="Autotransporter"/>
    <property type="match status" value="1"/>
</dbReference>
<evidence type="ECO:0000256" key="2">
    <source>
        <dbReference type="SAM" id="SignalP"/>
    </source>
</evidence>
<feature type="domain" description="Autotransporter" evidence="3">
    <location>
        <begin position="969"/>
        <end position="1248"/>
    </location>
</feature>
<dbReference type="AlphaFoldDB" id="A0A370K6E3"/>
<evidence type="ECO:0000313" key="5">
    <source>
        <dbReference type="Proteomes" id="UP000254711"/>
    </source>
</evidence>
<dbReference type="Pfam" id="PF18883">
    <property type="entry name" value="AC_1"/>
    <property type="match status" value="1"/>
</dbReference>
<organism evidence="4 5">
    <name type="scientific">Dyella solisilvae</name>
    <dbReference type="NCBI Taxonomy" id="1920168"/>
    <lineage>
        <taxon>Bacteria</taxon>
        <taxon>Pseudomonadati</taxon>
        <taxon>Pseudomonadota</taxon>
        <taxon>Gammaproteobacteria</taxon>
        <taxon>Lysobacterales</taxon>
        <taxon>Rhodanobacteraceae</taxon>
        <taxon>Dyella</taxon>
    </lineage>
</organism>
<dbReference type="Gene3D" id="2.40.128.130">
    <property type="entry name" value="Autotransporter beta-domain"/>
    <property type="match status" value="1"/>
</dbReference>